<feature type="transmembrane region" description="Helical" evidence="1">
    <location>
        <begin position="52"/>
        <end position="76"/>
    </location>
</feature>
<dbReference type="Proteomes" id="UP000182110">
    <property type="component" value="Unassembled WGS sequence"/>
</dbReference>
<name>A0AAN2PLY0_9BACI</name>
<dbReference type="EMBL" id="CCXW01000001">
    <property type="protein sequence ID" value="CEG34085.1"/>
    <property type="molecule type" value="Genomic_DNA"/>
</dbReference>
<evidence type="ECO:0000256" key="1">
    <source>
        <dbReference type="SAM" id="Phobius"/>
    </source>
</evidence>
<keyword evidence="1" id="KW-0472">Membrane</keyword>
<keyword evidence="3" id="KW-1185">Reference proteome</keyword>
<sequence>MMAIRRSMIWIASTKNPREGEKFDRLHSLERPPYQRDKEIIIKKTGSHAFQVSFKAIFTVSLTIMISSLVGMTMTLTGE</sequence>
<evidence type="ECO:0000313" key="2">
    <source>
        <dbReference type="EMBL" id="CEG34085.1"/>
    </source>
</evidence>
<reference evidence="2 3" key="1">
    <citation type="journal article" date="2014" name="Genome Announc.">
        <title>Genome Sequence of Bacillus simplex Strain P558, Isolated from a Human Fecal Sample.</title>
        <authorList>
            <person name="Croce O."/>
            <person name="Hugon P."/>
            <person name="Lagier J.C."/>
            <person name="Bibi F."/>
            <person name="Robert C."/>
            <person name="Azhar E.I."/>
            <person name="Raoult D."/>
            <person name="Fournier P.E."/>
        </authorList>
    </citation>
    <scope>NUCLEOTIDE SEQUENCE [LARGE SCALE GENOMIC DNA]</scope>
    <source>
        <strain evidence="2 3">P558</strain>
    </source>
</reference>
<comment type="caution">
    <text evidence="2">The sequence shown here is derived from an EMBL/GenBank/DDBJ whole genome shotgun (WGS) entry which is preliminary data.</text>
</comment>
<evidence type="ECO:0000313" key="3">
    <source>
        <dbReference type="Proteomes" id="UP000182110"/>
    </source>
</evidence>
<organism evidence="2 3">
    <name type="scientific">Peribacillus simplex</name>
    <dbReference type="NCBI Taxonomy" id="1478"/>
    <lineage>
        <taxon>Bacteria</taxon>
        <taxon>Bacillati</taxon>
        <taxon>Bacillota</taxon>
        <taxon>Bacilli</taxon>
        <taxon>Bacillales</taxon>
        <taxon>Bacillaceae</taxon>
        <taxon>Peribacillus</taxon>
    </lineage>
</organism>
<accession>A0AAN2PLY0</accession>
<dbReference type="AlphaFoldDB" id="A0AAN2PLY0"/>
<keyword evidence="1" id="KW-0812">Transmembrane</keyword>
<keyword evidence="1" id="KW-1133">Transmembrane helix</keyword>
<gene>
    <name evidence="2" type="ORF">BN1180_04278</name>
</gene>
<protein>
    <submittedName>
        <fullName evidence="2">Uncharacterized protein</fullName>
    </submittedName>
</protein>
<proteinExistence type="predicted"/>